<proteinExistence type="predicted"/>
<keyword evidence="2" id="KW-1185">Reference proteome</keyword>
<dbReference type="AlphaFoldDB" id="A0A1H8FXP1"/>
<evidence type="ECO:0000313" key="1">
    <source>
        <dbReference type="EMBL" id="SEN36314.1"/>
    </source>
</evidence>
<gene>
    <name evidence="1" type="ORF">SAMN05444955_109125</name>
</gene>
<name>A0A1H8FXP1_9BACL</name>
<organism evidence="1 2">
    <name type="scientific">Lihuaxuella thermophila</name>
    <dbReference type="NCBI Taxonomy" id="1173111"/>
    <lineage>
        <taxon>Bacteria</taxon>
        <taxon>Bacillati</taxon>
        <taxon>Bacillota</taxon>
        <taxon>Bacilli</taxon>
        <taxon>Bacillales</taxon>
        <taxon>Thermoactinomycetaceae</taxon>
        <taxon>Lihuaxuella</taxon>
    </lineage>
</organism>
<accession>A0A1H8FXP1</accession>
<dbReference type="EMBL" id="FOCQ01000009">
    <property type="protein sequence ID" value="SEN36314.1"/>
    <property type="molecule type" value="Genomic_DNA"/>
</dbReference>
<dbReference type="STRING" id="1173111.SAMN05444955_109125"/>
<reference evidence="1 2" key="1">
    <citation type="submission" date="2016-10" db="EMBL/GenBank/DDBJ databases">
        <authorList>
            <person name="de Groot N.N."/>
        </authorList>
    </citation>
    <scope>NUCLEOTIDE SEQUENCE [LARGE SCALE GENOMIC DNA]</scope>
    <source>
        <strain evidence="1 2">DSM 46701</strain>
    </source>
</reference>
<evidence type="ECO:0000313" key="2">
    <source>
        <dbReference type="Proteomes" id="UP000199695"/>
    </source>
</evidence>
<dbReference type="Proteomes" id="UP000199695">
    <property type="component" value="Unassembled WGS sequence"/>
</dbReference>
<protein>
    <submittedName>
        <fullName evidence="1">Uncharacterized protein</fullName>
    </submittedName>
</protein>
<sequence length="74" mass="8453">MAEYLWGRTLRRSRAKEEADLLERQRVLPSPAAEGARADSLYFPAGLKCAENYTSRPPRKHPLRNIPAIELTFV</sequence>